<comment type="caution">
    <text evidence="1">The sequence shown here is derived from an EMBL/GenBank/DDBJ whole genome shotgun (WGS) entry which is preliminary data.</text>
</comment>
<accession>A0ABD0JA70</accession>
<evidence type="ECO:0000313" key="1">
    <source>
        <dbReference type="EMBL" id="KAK7467759.1"/>
    </source>
</evidence>
<proteinExistence type="predicted"/>
<dbReference type="Proteomes" id="UP001519460">
    <property type="component" value="Unassembled WGS sequence"/>
</dbReference>
<protein>
    <submittedName>
        <fullName evidence="1">Uncharacterized protein</fullName>
    </submittedName>
</protein>
<organism evidence="1 2">
    <name type="scientific">Batillaria attramentaria</name>
    <dbReference type="NCBI Taxonomy" id="370345"/>
    <lineage>
        <taxon>Eukaryota</taxon>
        <taxon>Metazoa</taxon>
        <taxon>Spiralia</taxon>
        <taxon>Lophotrochozoa</taxon>
        <taxon>Mollusca</taxon>
        <taxon>Gastropoda</taxon>
        <taxon>Caenogastropoda</taxon>
        <taxon>Sorbeoconcha</taxon>
        <taxon>Cerithioidea</taxon>
        <taxon>Batillariidae</taxon>
        <taxon>Batillaria</taxon>
    </lineage>
</organism>
<name>A0ABD0JA70_9CAEN</name>
<dbReference type="AlphaFoldDB" id="A0ABD0JA70"/>
<sequence>MTKQKAEGHLRSSEADTCWRQRGRKINGTPLRILSKPNGSTAEFCYHLPAVKLASSSFHGSSETVFLHTPTSEACQLDHSSSYGSSETVFLHTLTSEAGHAAPAPMKVQGLSSFIHQSVKLAQA</sequence>
<dbReference type="EMBL" id="JACVVK020000540">
    <property type="protein sequence ID" value="KAK7467759.1"/>
    <property type="molecule type" value="Genomic_DNA"/>
</dbReference>
<evidence type="ECO:0000313" key="2">
    <source>
        <dbReference type="Proteomes" id="UP001519460"/>
    </source>
</evidence>
<gene>
    <name evidence="1" type="ORF">BaRGS_00036996</name>
</gene>
<keyword evidence="2" id="KW-1185">Reference proteome</keyword>
<reference evidence="1 2" key="1">
    <citation type="journal article" date="2023" name="Sci. Data">
        <title>Genome assembly of the Korean intertidal mud-creeper Batillaria attramentaria.</title>
        <authorList>
            <person name="Patra A.K."/>
            <person name="Ho P.T."/>
            <person name="Jun S."/>
            <person name="Lee S.J."/>
            <person name="Kim Y."/>
            <person name="Won Y.J."/>
        </authorList>
    </citation>
    <scope>NUCLEOTIDE SEQUENCE [LARGE SCALE GENOMIC DNA]</scope>
    <source>
        <strain evidence="1">Wonlab-2016</strain>
    </source>
</reference>